<evidence type="ECO:0000256" key="7">
    <source>
        <dbReference type="ARBA" id="ARBA00023242"/>
    </source>
</evidence>
<name>A0A8C4NAC6_EPTBU</name>
<feature type="domain" description="N-acetyltransferase ESCO zinc-finger" evidence="11">
    <location>
        <begin position="66"/>
        <end position="104"/>
    </location>
</feature>
<evidence type="ECO:0000256" key="2">
    <source>
        <dbReference type="ARBA" id="ARBA00005816"/>
    </source>
</evidence>
<sequence>MQASVAPSADISHQLLGHETLESCDSPVPVKRRRSISHKSSDCSFQSLSLRKLWRFKEKEGGEESQLIIDAGQKRFGAVMCGTCGMVYTAASPEDEAQHLLYHQHFVGAVKFGGWKKERVVGSYPDGKIVLVLPGDPKYTLKKVEEVREFVDNDLGFQKAVHCSTSHTKTFLFVTNDKKVSGCLIAEHINKGYRVLSESPVLSPEKQSQTSAAELQIERQRAWCCATEPEPAVCGISRIWVFSLLRRNGIATRLMDCLRRNFTYGTYLTKEEVAFSDPTPDGKLFATKYCNTPNFLVYNFLN</sequence>
<evidence type="ECO:0000259" key="11">
    <source>
        <dbReference type="Pfam" id="PF13878"/>
    </source>
</evidence>
<keyword evidence="7" id="KW-0539">Nucleus</keyword>
<dbReference type="GeneTree" id="ENSGT00940000157762"/>
<protein>
    <recommendedName>
        <fullName evidence="15">N-acetyltransferase ESCO2</fullName>
    </recommendedName>
</protein>
<reference evidence="13" key="2">
    <citation type="submission" date="2025-09" db="UniProtKB">
        <authorList>
            <consortium name="Ensembl"/>
        </authorList>
    </citation>
    <scope>IDENTIFICATION</scope>
</reference>
<keyword evidence="5" id="KW-0863">Zinc-finger</keyword>
<accession>A0A8C4NAC6</accession>
<dbReference type="Ensembl" id="ENSEBUT00000004194.1">
    <property type="protein sequence ID" value="ENSEBUP00000003801.1"/>
    <property type="gene ID" value="ENSEBUG00000002691.1"/>
</dbReference>
<dbReference type="GO" id="GO:0007064">
    <property type="term" value="P:mitotic sister chromatid cohesion"/>
    <property type="evidence" value="ECO:0007669"/>
    <property type="project" value="TreeGrafter"/>
</dbReference>
<evidence type="ECO:0000256" key="9">
    <source>
        <dbReference type="ARBA" id="ARBA00023315"/>
    </source>
</evidence>
<evidence type="ECO:0000256" key="6">
    <source>
        <dbReference type="ARBA" id="ARBA00022833"/>
    </source>
</evidence>
<evidence type="ECO:0008006" key="15">
    <source>
        <dbReference type="Google" id="ProtNLM"/>
    </source>
</evidence>
<dbReference type="PANTHER" id="PTHR45884:SF2">
    <property type="entry name" value="N-ACETYLTRANSFERASE ECO"/>
    <property type="match status" value="1"/>
</dbReference>
<evidence type="ECO:0000256" key="4">
    <source>
        <dbReference type="ARBA" id="ARBA00022723"/>
    </source>
</evidence>
<keyword evidence="9" id="KW-0012">Acyltransferase</keyword>
<dbReference type="GO" id="GO:0005634">
    <property type="term" value="C:nucleus"/>
    <property type="evidence" value="ECO:0007669"/>
    <property type="project" value="UniProtKB-SubCell"/>
</dbReference>
<dbReference type="GO" id="GO:0061733">
    <property type="term" value="F:protein-lysine-acetyltransferase activity"/>
    <property type="evidence" value="ECO:0007669"/>
    <property type="project" value="TreeGrafter"/>
</dbReference>
<keyword evidence="6" id="KW-0862">Zinc</keyword>
<comment type="subcellular location">
    <subcellularLocation>
        <location evidence="1">Nucleus</location>
    </subcellularLocation>
</comment>
<dbReference type="Pfam" id="PF13878">
    <property type="entry name" value="zf-C2H2_3"/>
    <property type="match status" value="1"/>
</dbReference>
<organism evidence="13 14">
    <name type="scientific">Eptatretus burgeri</name>
    <name type="common">Inshore hagfish</name>
    <dbReference type="NCBI Taxonomy" id="7764"/>
    <lineage>
        <taxon>Eukaryota</taxon>
        <taxon>Metazoa</taxon>
        <taxon>Chordata</taxon>
        <taxon>Craniata</taxon>
        <taxon>Vertebrata</taxon>
        <taxon>Cyclostomata</taxon>
        <taxon>Myxini</taxon>
        <taxon>Myxiniformes</taxon>
        <taxon>Myxinidae</taxon>
        <taxon>Eptatretinae</taxon>
        <taxon>Eptatretus</taxon>
    </lineage>
</organism>
<dbReference type="AlphaFoldDB" id="A0A8C4NAC6"/>
<dbReference type="Pfam" id="PF13880">
    <property type="entry name" value="Acetyltransf_13"/>
    <property type="match status" value="1"/>
</dbReference>
<feature type="domain" description="N-acetyltransferase ESCO acetyl-transferase" evidence="12">
    <location>
        <begin position="230"/>
        <end position="298"/>
    </location>
</feature>
<evidence type="ECO:0000256" key="5">
    <source>
        <dbReference type="ARBA" id="ARBA00022771"/>
    </source>
</evidence>
<evidence type="ECO:0000256" key="1">
    <source>
        <dbReference type="ARBA" id="ARBA00004123"/>
    </source>
</evidence>
<reference evidence="13" key="1">
    <citation type="submission" date="2025-08" db="UniProtKB">
        <authorList>
            <consortium name="Ensembl"/>
        </authorList>
    </citation>
    <scope>IDENTIFICATION</scope>
</reference>
<dbReference type="GO" id="GO:0000785">
    <property type="term" value="C:chromatin"/>
    <property type="evidence" value="ECO:0007669"/>
    <property type="project" value="TreeGrafter"/>
</dbReference>
<keyword evidence="3" id="KW-0808">Transferase</keyword>
<keyword evidence="14" id="KW-1185">Reference proteome</keyword>
<comment type="catalytic activity">
    <reaction evidence="10">
        <text>L-lysyl-[protein] + acetyl-CoA = N(6)-acetyl-L-lysyl-[protein] + CoA + H(+)</text>
        <dbReference type="Rhea" id="RHEA:45948"/>
        <dbReference type="Rhea" id="RHEA-COMP:9752"/>
        <dbReference type="Rhea" id="RHEA-COMP:10731"/>
        <dbReference type="ChEBI" id="CHEBI:15378"/>
        <dbReference type="ChEBI" id="CHEBI:29969"/>
        <dbReference type="ChEBI" id="CHEBI:57287"/>
        <dbReference type="ChEBI" id="CHEBI:57288"/>
        <dbReference type="ChEBI" id="CHEBI:61930"/>
    </reaction>
</comment>
<evidence type="ECO:0000313" key="14">
    <source>
        <dbReference type="Proteomes" id="UP000694388"/>
    </source>
</evidence>
<comment type="similarity">
    <text evidence="2">Belongs to the acetyltransferase family. ECO subfamily.</text>
</comment>
<dbReference type="PANTHER" id="PTHR45884">
    <property type="entry name" value="N-ACETYLTRANSFERASE ECO"/>
    <property type="match status" value="1"/>
</dbReference>
<evidence type="ECO:0000256" key="3">
    <source>
        <dbReference type="ARBA" id="ARBA00022679"/>
    </source>
</evidence>
<keyword evidence="8" id="KW-0131">Cell cycle</keyword>
<dbReference type="GO" id="GO:0008270">
    <property type="term" value="F:zinc ion binding"/>
    <property type="evidence" value="ECO:0007669"/>
    <property type="project" value="UniProtKB-KW"/>
</dbReference>
<dbReference type="Proteomes" id="UP000694388">
    <property type="component" value="Unplaced"/>
</dbReference>
<proteinExistence type="inferred from homology"/>
<evidence type="ECO:0000259" key="12">
    <source>
        <dbReference type="Pfam" id="PF13880"/>
    </source>
</evidence>
<evidence type="ECO:0000256" key="8">
    <source>
        <dbReference type="ARBA" id="ARBA00023306"/>
    </source>
</evidence>
<evidence type="ECO:0000256" key="10">
    <source>
        <dbReference type="ARBA" id="ARBA00047902"/>
    </source>
</evidence>
<evidence type="ECO:0000313" key="13">
    <source>
        <dbReference type="Ensembl" id="ENSEBUP00000003801.1"/>
    </source>
</evidence>
<dbReference type="InterPro" id="IPR028005">
    <property type="entry name" value="AcTrfase_ESCO_Znf_dom"/>
</dbReference>
<dbReference type="InterPro" id="IPR028009">
    <property type="entry name" value="ESCO_Acetyltransf_dom"/>
</dbReference>
<dbReference type="OMA" id="YHEHPAT"/>
<keyword evidence="4" id="KW-0479">Metal-binding</keyword>